<keyword evidence="2" id="KW-1185">Reference proteome</keyword>
<dbReference type="Proteomes" id="UP001299012">
    <property type="component" value="Unassembled WGS sequence"/>
</dbReference>
<sequence length="66" mass="7107">MCSNVPMVRAGDTLILCFEKPQRDDDLKRIADEVMAVLPGVKVAVVEGVSGVAVYRADDQSPDANM</sequence>
<dbReference type="EMBL" id="JAKKZF010000062">
    <property type="protein sequence ID" value="MCG0065025.1"/>
    <property type="molecule type" value="Genomic_DNA"/>
</dbReference>
<protein>
    <submittedName>
        <fullName evidence="1">Uncharacterized protein</fullName>
    </submittedName>
</protein>
<evidence type="ECO:0000313" key="1">
    <source>
        <dbReference type="EMBL" id="MCG0065025.1"/>
    </source>
</evidence>
<dbReference type="RefSeq" id="WP_143649671.1">
    <property type="nucleotide sequence ID" value="NZ_JAKKZF010000062.1"/>
</dbReference>
<accession>A0ABS9JHI9</accession>
<organism evidence="1 2">
    <name type="scientific">Streptomyces tricolor</name>
    <dbReference type="NCBI Taxonomy" id="68277"/>
    <lineage>
        <taxon>Bacteria</taxon>
        <taxon>Bacillati</taxon>
        <taxon>Actinomycetota</taxon>
        <taxon>Actinomycetes</taxon>
        <taxon>Kitasatosporales</taxon>
        <taxon>Streptomycetaceae</taxon>
        <taxon>Streptomyces</taxon>
        <taxon>Streptomyces violaceoruber group</taxon>
    </lineage>
</organism>
<reference evidence="1 2" key="1">
    <citation type="submission" date="2022-01" db="EMBL/GenBank/DDBJ databases">
        <title>Draft Genome Sequences of Seven Type Strains of the Genus Streptomyces.</title>
        <authorList>
            <person name="Aziz S."/>
            <person name="Coretto E."/>
            <person name="Chronakova A."/>
            <person name="Sproer C."/>
            <person name="Huber K."/>
            <person name="Nouioui I."/>
            <person name="Gross H."/>
        </authorList>
    </citation>
    <scope>NUCLEOTIDE SEQUENCE [LARGE SCALE GENOMIC DNA]</scope>
    <source>
        <strain evidence="1 2">DSM 41685</strain>
    </source>
</reference>
<proteinExistence type="predicted"/>
<evidence type="ECO:0000313" key="2">
    <source>
        <dbReference type="Proteomes" id="UP001299012"/>
    </source>
</evidence>
<gene>
    <name evidence="1" type="ORF">L0F81_17270</name>
</gene>
<name>A0ABS9JHI9_9ACTN</name>
<comment type="caution">
    <text evidence="1">The sequence shown here is derived from an EMBL/GenBank/DDBJ whole genome shotgun (WGS) entry which is preliminary data.</text>
</comment>